<dbReference type="Gene3D" id="3.30.200.20">
    <property type="entry name" value="Phosphorylase Kinase, domain 1"/>
    <property type="match status" value="1"/>
</dbReference>
<dbReference type="OrthoDB" id="5986190at2759"/>
<dbReference type="InterPro" id="IPR000719">
    <property type="entry name" value="Prot_kinase_dom"/>
</dbReference>
<dbReference type="GO" id="GO:0004674">
    <property type="term" value="F:protein serine/threonine kinase activity"/>
    <property type="evidence" value="ECO:0007669"/>
    <property type="project" value="TreeGrafter"/>
</dbReference>
<dbReference type="SMART" id="SM00220">
    <property type="entry name" value="S_TKc"/>
    <property type="match status" value="1"/>
</dbReference>
<dbReference type="EMBL" id="AMYD01002009">
    <property type="protein sequence ID" value="EQB50589.1"/>
    <property type="molecule type" value="Genomic_DNA"/>
</dbReference>
<protein>
    <recommendedName>
        <fullName evidence="1">Protein kinase domain-containing protein</fullName>
    </recommendedName>
</protein>
<gene>
    <name evidence="2" type="ORF">CGLO_09981</name>
</gene>
<proteinExistence type="predicted"/>
<dbReference type="PANTHER" id="PTHR44329">
    <property type="entry name" value="SERINE/THREONINE-PROTEIN KINASE TNNI3K-RELATED"/>
    <property type="match status" value="1"/>
</dbReference>
<evidence type="ECO:0000313" key="3">
    <source>
        <dbReference type="Proteomes" id="UP000015530"/>
    </source>
</evidence>
<dbReference type="STRING" id="1237896.T0KEQ1"/>
<dbReference type="Pfam" id="PF00069">
    <property type="entry name" value="Pkinase"/>
    <property type="match status" value="1"/>
</dbReference>
<accession>T0KEQ1</accession>
<dbReference type="InterPro" id="IPR051681">
    <property type="entry name" value="Ser/Thr_Kinases-Pseudokinases"/>
</dbReference>
<dbReference type="Gene3D" id="1.10.510.10">
    <property type="entry name" value="Transferase(Phosphotransferase) domain 1"/>
    <property type="match status" value="1"/>
</dbReference>
<name>T0KEQ1_COLGC</name>
<feature type="domain" description="Protein kinase" evidence="1">
    <location>
        <begin position="53"/>
        <end position="378"/>
    </location>
</feature>
<dbReference type="HOGENOM" id="CLU_441447_0_0_1"/>
<dbReference type="PROSITE" id="PS50011">
    <property type="entry name" value="PROTEIN_KINASE_DOM"/>
    <property type="match status" value="1"/>
</dbReference>
<sequence>MSLSFYSSLMTADGDAPNHDEQPQFTALNLFAALATNHLKYYTPWQLNVHHFNDRVELAGKGGSAVVEIGQLRKFRVKREANNQQFVAVKRSRALAAAAGSLDEKVILRHFEQLTMEIRIMGNSTLRKHANIVDILGVCVDVINAIPSLALVLEHSDLGSLDLFLVTGDGKGTTELERVDMALQVAEGLTALHGLGICHADVKTQNALVFQKSNHDSWLIKISDFGNSVIGVHGNARARVRCHIGTRLLNAPEIRNGSALRDPLFSIEDALRTDVFSFGLLVWEVLKCGQSFLDSAWIGNAAGASSIDEIEDVLNTLNHNALRDSAVNFLNGLELGDELRARLSRIFRGALDDNPSDRVTMVTLRDLLREERELEPYKQFANSLDDLPGGIPADETSRVEDINNELLGLEPLYEDSMGTWTAQHSLYELLSHCGFDGNRIIQEMPTTIKKQILEELEIVASATSVPNNIRAGAAMTLSECYTIGFGSNLDNDKAVRWLRTSASLGSTKAALWYRRVCCATGINPATSELVSDIGQDLEQQLSSLPSVLYLAERIRRLNFQVQESAKKVTLIARRTPSPAARLEDAAFKLSIFNPDEVDDLSPLHLACWLGDNELCTLPA</sequence>
<evidence type="ECO:0000259" key="1">
    <source>
        <dbReference type="PROSITE" id="PS50011"/>
    </source>
</evidence>
<evidence type="ECO:0000313" key="2">
    <source>
        <dbReference type="EMBL" id="EQB50589.1"/>
    </source>
</evidence>
<dbReference type="AlphaFoldDB" id="T0KEQ1"/>
<dbReference type="InterPro" id="IPR011009">
    <property type="entry name" value="Kinase-like_dom_sf"/>
</dbReference>
<organism evidence="2 3">
    <name type="scientific">Colletotrichum gloeosporioides (strain Cg-14)</name>
    <name type="common">Anthracnose fungus</name>
    <name type="synonym">Glomerella cingulata</name>
    <dbReference type="NCBI Taxonomy" id="1237896"/>
    <lineage>
        <taxon>Eukaryota</taxon>
        <taxon>Fungi</taxon>
        <taxon>Dikarya</taxon>
        <taxon>Ascomycota</taxon>
        <taxon>Pezizomycotina</taxon>
        <taxon>Sordariomycetes</taxon>
        <taxon>Hypocreomycetidae</taxon>
        <taxon>Glomerellales</taxon>
        <taxon>Glomerellaceae</taxon>
        <taxon>Colletotrichum</taxon>
        <taxon>Colletotrichum gloeosporioides species complex</taxon>
    </lineage>
</organism>
<dbReference type="Proteomes" id="UP000015530">
    <property type="component" value="Unassembled WGS sequence"/>
</dbReference>
<dbReference type="SUPFAM" id="SSF56112">
    <property type="entry name" value="Protein kinase-like (PK-like)"/>
    <property type="match status" value="1"/>
</dbReference>
<reference evidence="3" key="1">
    <citation type="journal article" date="2013" name="Mol. Plant Microbe Interact.">
        <title>Global aspects of pacC regulation of pathogenicity genes in Colletotrichum gloeosporioides as revealed by transcriptome analysis.</title>
        <authorList>
            <person name="Alkan N."/>
            <person name="Meng X."/>
            <person name="Friedlander G."/>
            <person name="Reuveni E."/>
            <person name="Sukno S."/>
            <person name="Sherman A."/>
            <person name="Thon M."/>
            <person name="Fluhr R."/>
            <person name="Prusky D."/>
        </authorList>
    </citation>
    <scope>NUCLEOTIDE SEQUENCE [LARGE SCALE GENOMIC DNA]</scope>
    <source>
        <strain evidence="3">Cg-14</strain>
    </source>
</reference>
<comment type="caution">
    <text evidence="2">The sequence shown here is derived from an EMBL/GenBank/DDBJ whole genome shotgun (WGS) entry which is preliminary data.</text>
</comment>
<dbReference type="GO" id="GO:0005524">
    <property type="term" value="F:ATP binding"/>
    <property type="evidence" value="ECO:0007669"/>
    <property type="project" value="InterPro"/>
</dbReference>